<dbReference type="EMBL" id="JABEQJ010000008">
    <property type="protein sequence ID" value="MBB2160174.1"/>
    <property type="molecule type" value="Genomic_DNA"/>
</dbReference>
<dbReference type="AlphaFoldDB" id="A0A7W4ICG4"/>
<accession>A0A7W4ICG4</accession>
<comment type="caution">
    <text evidence="2">The sequence shown here is derived from an EMBL/GenBank/DDBJ whole genome shotgun (WGS) entry which is preliminary data.</text>
</comment>
<gene>
    <name evidence="2" type="ORF">HLH48_08310</name>
</gene>
<keyword evidence="1" id="KW-0732">Signal</keyword>
<feature type="chain" id="PRO_5031279392" evidence="1">
    <location>
        <begin position="27"/>
        <end position="148"/>
    </location>
</feature>
<proteinExistence type="predicted"/>
<name>A0A7W4ICG4_9PROT</name>
<dbReference type="RefSeq" id="WP_182997031.1">
    <property type="nucleotide sequence ID" value="NZ_JABEQJ010000008.1"/>
</dbReference>
<reference evidence="2 3" key="1">
    <citation type="submission" date="2020-04" db="EMBL/GenBank/DDBJ databases">
        <title>Description of novel Gluconacetobacter.</title>
        <authorList>
            <person name="Sombolestani A."/>
        </authorList>
    </citation>
    <scope>NUCLEOTIDE SEQUENCE [LARGE SCALE GENOMIC DNA]</scope>
    <source>
        <strain evidence="2 3">LMG 19747</strain>
    </source>
</reference>
<evidence type="ECO:0000256" key="1">
    <source>
        <dbReference type="SAM" id="SignalP"/>
    </source>
</evidence>
<organism evidence="2 3">
    <name type="scientific">Gluconacetobacter sacchari</name>
    <dbReference type="NCBI Taxonomy" id="92759"/>
    <lineage>
        <taxon>Bacteria</taxon>
        <taxon>Pseudomonadati</taxon>
        <taxon>Pseudomonadota</taxon>
        <taxon>Alphaproteobacteria</taxon>
        <taxon>Acetobacterales</taxon>
        <taxon>Acetobacteraceae</taxon>
        <taxon>Gluconacetobacter</taxon>
    </lineage>
</organism>
<evidence type="ECO:0000313" key="2">
    <source>
        <dbReference type="EMBL" id="MBB2160174.1"/>
    </source>
</evidence>
<sequence>MFPFRSLLPGVALLHALLAVPPRAMARPALQAPVQAFDPDLIQHDPDGRVYLSVRDAYGILTAMEHGDIPRLHAIRDGLDRTVQASSASYAIMAGLCDAALARVRGGATCTVPTWCWIAPGTQPAHWAIRPAASIRSICCWRPCVSAT</sequence>
<protein>
    <submittedName>
        <fullName evidence="2">Uncharacterized protein</fullName>
    </submittedName>
</protein>
<feature type="signal peptide" evidence="1">
    <location>
        <begin position="1"/>
        <end position="26"/>
    </location>
</feature>
<dbReference type="Proteomes" id="UP000589085">
    <property type="component" value="Unassembled WGS sequence"/>
</dbReference>
<evidence type="ECO:0000313" key="3">
    <source>
        <dbReference type="Proteomes" id="UP000589085"/>
    </source>
</evidence>